<reference evidence="1" key="1">
    <citation type="submission" date="2021-02" db="EMBL/GenBank/DDBJ databases">
        <authorList>
            <person name="Dougan E. K."/>
            <person name="Rhodes N."/>
            <person name="Thang M."/>
            <person name="Chan C."/>
        </authorList>
    </citation>
    <scope>NUCLEOTIDE SEQUENCE</scope>
</reference>
<gene>
    <name evidence="1" type="ORF">SNAT2548_LOCUS20219</name>
</gene>
<dbReference type="AlphaFoldDB" id="A0A812Q4X1"/>
<evidence type="ECO:0000313" key="2">
    <source>
        <dbReference type="Proteomes" id="UP000604046"/>
    </source>
</evidence>
<sequence length="248" mass="28387">METLSRSRNHLIGVYHHRSDEWKQRQRKQRASIRLREDSTAWLLLELDSTWWQLRAAFDKYLTQARSYALAFSDVKLVQSYISCSLQFLDLRAGYGVFQKVEALHEEALQEAWSAMIPLAGLLVSKVLDTRAMTKLSEEDADTALVLLTSESCGRFEALVNQSFDEGLSGQTARQMSILFKELGLLRRAFQAKGAEKLQDPEAYEQLLDRAREAFEERLAVRRVLAERMRPQLCGNRSAKRISDGGTK</sequence>
<name>A0A812Q4X1_9DINO</name>
<comment type="caution">
    <text evidence="1">The sequence shown here is derived from an EMBL/GenBank/DDBJ whole genome shotgun (WGS) entry which is preliminary data.</text>
</comment>
<evidence type="ECO:0000313" key="1">
    <source>
        <dbReference type="EMBL" id="CAE7370621.1"/>
    </source>
</evidence>
<proteinExistence type="predicted"/>
<accession>A0A812Q4X1</accession>
<protein>
    <submittedName>
        <fullName evidence="1">Uncharacterized protein</fullName>
    </submittedName>
</protein>
<organism evidence="1 2">
    <name type="scientific">Symbiodinium natans</name>
    <dbReference type="NCBI Taxonomy" id="878477"/>
    <lineage>
        <taxon>Eukaryota</taxon>
        <taxon>Sar</taxon>
        <taxon>Alveolata</taxon>
        <taxon>Dinophyceae</taxon>
        <taxon>Suessiales</taxon>
        <taxon>Symbiodiniaceae</taxon>
        <taxon>Symbiodinium</taxon>
    </lineage>
</organism>
<dbReference type="Proteomes" id="UP000604046">
    <property type="component" value="Unassembled WGS sequence"/>
</dbReference>
<dbReference type="EMBL" id="CAJNDS010002204">
    <property type="protein sequence ID" value="CAE7370621.1"/>
    <property type="molecule type" value="Genomic_DNA"/>
</dbReference>
<keyword evidence="2" id="KW-1185">Reference proteome</keyword>